<dbReference type="PANTHER" id="PTHR11571">
    <property type="entry name" value="GLUTATHIONE S-TRANSFERASE"/>
    <property type="match status" value="1"/>
</dbReference>
<dbReference type="InterPro" id="IPR010987">
    <property type="entry name" value="Glutathione-S-Trfase_C-like"/>
</dbReference>
<accession>A0ABS7H8Q2</accession>
<evidence type="ECO:0000313" key="3">
    <source>
        <dbReference type="Proteomes" id="UP000757604"/>
    </source>
</evidence>
<dbReference type="Proteomes" id="UP000757604">
    <property type="component" value="Unassembled WGS sequence"/>
</dbReference>
<comment type="caution">
    <text evidence="2">The sequence shown here is derived from an EMBL/GenBank/DDBJ whole genome shotgun (WGS) entry which is preliminary data.</text>
</comment>
<dbReference type="PROSITE" id="PS50405">
    <property type="entry name" value="GST_CTER"/>
    <property type="match status" value="1"/>
</dbReference>
<dbReference type="InterPro" id="IPR050213">
    <property type="entry name" value="GST_superfamily"/>
</dbReference>
<dbReference type="InterPro" id="IPR036282">
    <property type="entry name" value="Glutathione-S-Trfase_C_sf"/>
</dbReference>
<dbReference type="SUPFAM" id="SSF47616">
    <property type="entry name" value="GST C-terminal domain-like"/>
    <property type="match status" value="1"/>
</dbReference>
<protein>
    <submittedName>
        <fullName evidence="2">Glutathione S-transferase</fullName>
    </submittedName>
</protein>
<gene>
    <name evidence="2" type="ORF">JNB71_07605</name>
</gene>
<sequence>MTYELFYWDGIPGRGEFVRLALEQAGADYIDVARTEGGTGRMMAMMKGKAGTFTPFAPPFLKDGNVVVSHVANILLYLGGRLGLAPKDEAGRLEANGLQLTITDFVGEIHDVHHPIGVSLYYHEQRDEALRRAENFRDERLPKFLGYFEKQLGKNGDGQVHAVGGALTYVDLSLFHLLEGLRYAFPNAMQAAEPNYPLLVALNAQVSELPRIKAYLASKRRLAFNEEGIFRHYPELDLSSG</sequence>
<reference evidence="2 3" key="1">
    <citation type="journal article" date="2021" name="MBio">
        <title>Poor Competitiveness of Bradyrhizobium in Pigeon Pea Root Colonization in Indian Soils.</title>
        <authorList>
            <person name="Chalasani D."/>
            <person name="Basu A."/>
            <person name="Pullabhotla S.V.S.R.N."/>
            <person name="Jorrin B."/>
            <person name="Neal A.L."/>
            <person name="Poole P.S."/>
            <person name="Podile A.R."/>
            <person name="Tkacz A."/>
        </authorList>
    </citation>
    <scope>NUCLEOTIDE SEQUENCE [LARGE SCALE GENOMIC DNA]</scope>
    <source>
        <strain evidence="2 3">HU44</strain>
    </source>
</reference>
<dbReference type="InterPro" id="IPR036249">
    <property type="entry name" value="Thioredoxin-like_sf"/>
</dbReference>
<feature type="domain" description="GST C-terminal" evidence="1">
    <location>
        <begin position="88"/>
        <end position="236"/>
    </location>
</feature>
<proteinExistence type="predicted"/>
<dbReference type="InterPro" id="IPR004046">
    <property type="entry name" value="GST_C"/>
</dbReference>
<evidence type="ECO:0000259" key="1">
    <source>
        <dbReference type="PROSITE" id="PS50405"/>
    </source>
</evidence>
<dbReference type="SUPFAM" id="SSF52833">
    <property type="entry name" value="Thioredoxin-like"/>
    <property type="match status" value="1"/>
</dbReference>
<dbReference type="RefSeq" id="WP_220371252.1">
    <property type="nucleotide sequence ID" value="NZ_JAEUAO010000002.1"/>
</dbReference>
<dbReference type="CDD" id="cd03192">
    <property type="entry name" value="GST_C_Sigma_like"/>
    <property type="match status" value="1"/>
</dbReference>
<keyword evidence="3" id="KW-1185">Reference proteome</keyword>
<dbReference type="Pfam" id="PF14497">
    <property type="entry name" value="GST_C_3"/>
    <property type="match status" value="1"/>
</dbReference>
<dbReference type="PANTHER" id="PTHR11571:SF263">
    <property type="entry name" value="GLUTATHIONE S-TRANSFERASE"/>
    <property type="match status" value="1"/>
</dbReference>
<organism evidence="2 3">
    <name type="scientific">Rhizobium herbae</name>
    <dbReference type="NCBI Taxonomy" id="508661"/>
    <lineage>
        <taxon>Bacteria</taxon>
        <taxon>Pseudomonadati</taxon>
        <taxon>Pseudomonadota</taxon>
        <taxon>Alphaproteobacteria</taxon>
        <taxon>Hyphomicrobiales</taxon>
        <taxon>Rhizobiaceae</taxon>
        <taxon>Rhizobium/Agrobacterium group</taxon>
        <taxon>Rhizobium</taxon>
    </lineage>
</organism>
<dbReference type="Gene3D" id="3.40.30.10">
    <property type="entry name" value="Glutaredoxin"/>
    <property type="match status" value="1"/>
</dbReference>
<evidence type="ECO:0000313" key="2">
    <source>
        <dbReference type="EMBL" id="MBW9063180.1"/>
    </source>
</evidence>
<name>A0ABS7H8Q2_9HYPH</name>
<dbReference type="EMBL" id="JAEUAO010000002">
    <property type="protein sequence ID" value="MBW9063180.1"/>
    <property type="molecule type" value="Genomic_DNA"/>
</dbReference>
<dbReference type="Gene3D" id="1.20.1050.10">
    <property type="match status" value="1"/>
</dbReference>